<name>A0A2I0VL30_9ASPA</name>
<dbReference type="EMBL" id="KZ503438">
    <property type="protein sequence ID" value="PKU64124.1"/>
    <property type="molecule type" value="Genomic_DNA"/>
</dbReference>
<proteinExistence type="predicted"/>
<dbReference type="CDD" id="cd09272">
    <property type="entry name" value="RNase_HI_RT_Ty1"/>
    <property type="match status" value="1"/>
</dbReference>
<sequence>MSAIAIANNPVLHARTKHIEIDHHFVRDHIQSQNIMLMPISTVDQTADIFTKPLSTTRFQQLRLKLTVQQEPFICGEVSELTSTTVHSLTANKPIA</sequence>
<reference evidence="1 2" key="1">
    <citation type="journal article" date="2016" name="Sci. Rep.">
        <title>The Dendrobium catenatum Lindl. genome sequence provides insights into polysaccharide synthase, floral development and adaptive evolution.</title>
        <authorList>
            <person name="Zhang G.Q."/>
            <person name="Xu Q."/>
            <person name="Bian C."/>
            <person name="Tsai W.C."/>
            <person name="Yeh C.M."/>
            <person name="Liu K.W."/>
            <person name="Yoshida K."/>
            <person name="Zhang L.S."/>
            <person name="Chang S.B."/>
            <person name="Chen F."/>
            <person name="Shi Y."/>
            <person name="Su Y.Y."/>
            <person name="Zhang Y.Q."/>
            <person name="Chen L.J."/>
            <person name="Yin Y."/>
            <person name="Lin M."/>
            <person name="Huang H."/>
            <person name="Deng H."/>
            <person name="Wang Z.W."/>
            <person name="Zhu S.L."/>
            <person name="Zhao X."/>
            <person name="Deng C."/>
            <person name="Niu S.C."/>
            <person name="Huang J."/>
            <person name="Wang M."/>
            <person name="Liu G.H."/>
            <person name="Yang H.J."/>
            <person name="Xiao X.J."/>
            <person name="Hsiao Y.Y."/>
            <person name="Wu W.L."/>
            <person name="Chen Y.Y."/>
            <person name="Mitsuda N."/>
            <person name="Ohme-Takagi M."/>
            <person name="Luo Y.B."/>
            <person name="Van de Peer Y."/>
            <person name="Liu Z.J."/>
        </authorList>
    </citation>
    <scope>NUCLEOTIDE SEQUENCE [LARGE SCALE GENOMIC DNA]</scope>
    <source>
        <tissue evidence="1">The whole plant</tissue>
    </source>
</reference>
<organism evidence="1 2">
    <name type="scientific">Dendrobium catenatum</name>
    <dbReference type="NCBI Taxonomy" id="906689"/>
    <lineage>
        <taxon>Eukaryota</taxon>
        <taxon>Viridiplantae</taxon>
        <taxon>Streptophyta</taxon>
        <taxon>Embryophyta</taxon>
        <taxon>Tracheophyta</taxon>
        <taxon>Spermatophyta</taxon>
        <taxon>Magnoliopsida</taxon>
        <taxon>Liliopsida</taxon>
        <taxon>Asparagales</taxon>
        <taxon>Orchidaceae</taxon>
        <taxon>Epidendroideae</taxon>
        <taxon>Malaxideae</taxon>
        <taxon>Dendrobiinae</taxon>
        <taxon>Dendrobium</taxon>
    </lineage>
</organism>
<accession>A0A2I0VL30</accession>
<protein>
    <submittedName>
        <fullName evidence="1">Retrovirus-related Pol polyprotein from transposon TNT 1-94</fullName>
    </submittedName>
</protein>
<dbReference type="Proteomes" id="UP000233837">
    <property type="component" value="Unassembled WGS sequence"/>
</dbReference>
<evidence type="ECO:0000313" key="2">
    <source>
        <dbReference type="Proteomes" id="UP000233837"/>
    </source>
</evidence>
<keyword evidence="2" id="KW-1185">Reference proteome</keyword>
<reference evidence="1 2" key="2">
    <citation type="journal article" date="2017" name="Nature">
        <title>The Apostasia genome and the evolution of orchids.</title>
        <authorList>
            <person name="Zhang G.Q."/>
            <person name="Liu K.W."/>
            <person name="Li Z."/>
            <person name="Lohaus R."/>
            <person name="Hsiao Y.Y."/>
            <person name="Niu S.C."/>
            <person name="Wang J.Y."/>
            <person name="Lin Y.C."/>
            <person name="Xu Q."/>
            <person name="Chen L.J."/>
            <person name="Yoshida K."/>
            <person name="Fujiwara S."/>
            <person name="Wang Z.W."/>
            <person name="Zhang Y.Q."/>
            <person name="Mitsuda N."/>
            <person name="Wang M."/>
            <person name="Liu G.H."/>
            <person name="Pecoraro L."/>
            <person name="Huang H.X."/>
            <person name="Xiao X.J."/>
            <person name="Lin M."/>
            <person name="Wu X.Y."/>
            <person name="Wu W.L."/>
            <person name="Chen Y.Y."/>
            <person name="Chang S.B."/>
            <person name="Sakamoto S."/>
            <person name="Ohme-Takagi M."/>
            <person name="Yagi M."/>
            <person name="Zeng S.J."/>
            <person name="Shen C.Y."/>
            <person name="Yeh C.M."/>
            <person name="Luo Y.B."/>
            <person name="Tsai W.C."/>
            <person name="Van de Peer Y."/>
            <person name="Liu Z.J."/>
        </authorList>
    </citation>
    <scope>NUCLEOTIDE SEQUENCE [LARGE SCALE GENOMIC DNA]</scope>
    <source>
        <tissue evidence="1">The whole plant</tissue>
    </source>
</reference>
<gene>
    <name evidence="1" type="ORF">MA16_Dca008030</name>
</gene>
<evidence type="ECO:0000313" key="1">
    <source>
        <dbReference type="EMBL" id="PKU64124.1"/>
    </source>
</evidence>
<dbReference type="AlphaFoldDB" id="A0A2I0VL30"/>